<dbReference type="PANTHER" id="PTHR30363">
    <property type="entry name" value="HTH-TYPE TRANSCRIPTIONAL REGULATOR SRLR-RELATED"/>
    <property type="match status" value="1"/>
</dbReference>
<keyword evidence="2 5" id="KW-0238">DNA-binding</keyword>
<evidence type="ECO:0000256" key="2">
    <source>
        <dbReference type="ARBA" id="ARBA00023125"/>
    </source>
</evidence>
<dbReference type="Pfam" id="PF00455">
    <property type="entry name" value="DeoRC"/>
    <property type="match status" value="1"/>
</dbReference>
<dbReference type="InterPro" id="IPR037171">
    <property type="entry name" value="NagB/RpiA_transferase-like"/>
</dbReference>
<dbReference type="SMART" id="SM00420">
    <property type="entry name" value="HTH_DEOR"/>
    <property type="match status" value="1"/>
</dbReference>
<dbReference type="Pfam" id="PF08220">
    <property type="entry name" value="HTH_DeoR"/>
    <property type="match status" value="1"/>
</dbReference>
<sequence length="255" mass="27795">MNPSSTQRHQHILQRLQEQQHVDVLDLCEELNVSAVTIRKDLKLLEEKELLFRTHGGAALENPYIKDRPVNEKELLYVDEKAGIATAAAALLHAQEAVIMASGTTIVALARALPPHLPLTVITAALNVGLELVNHPEIEVLQLGGYLRHSSSSVTGPQAEQVLADISCQKLFLGVDGIDLDFGLTTTNSGEAHLNQVMLRAAQEIIVLADSSKFGKRGFSRICGLEQVHRIITDRGISSQDAKALKERGIKLTIV</sequence>
<dbReference type="EMBL" id="CP095061">
    <property type="protein sequence ID" value="UOQ67565.1"/>
    <property type="molecule type" value="Genomic_DNA"/>
</dbReference>
<dbReference type="InterPro" id="IPR014036">
    <property type="entry name" value="DeoR-like_C"/>
</dbReference>
<dbReference type="SMART" id="SM01134">
    <property type="entry name" value="DeoRC"/>
    <property type="match status" value="1"/>
</dbReference>
<dbReference type="Proteomes" id="UP000830401">
    <property type="component" value="Chromosome"/>
</dbReference>
<accession>A0ABY4G9X2</accession>
<evidence type="ECO:0000313" key="6">
    <source>
        <dbReference type="Proteomes" id="UP000830401"/>
    </source>
</evidence>
<evidence type="ECO:0000313" key="5">
    <source>
        <dbReference type="EMBL" id="UOQ67565.1"/>
    </source>
</evidence>
<proteinExistence type="predicted"/>
<evidence type="ECO:0000256" key="3">
    <source>
        <dbReference type="ARBA" id="ARBA00023163"/>
    </source>
</evidence>
<dbReference type="SUPFAM" id="SSF46785">
    <property type="entry name" value="Winged helix' DNA-binding domain"/>
    <property type="match status" value="1"/>
</dbReference>
<dbReference type="GO" id="GO:0003677">
    <property type="term" value="F:DNA binding"/>
    <property type="evidence" value="ECO:0007669"/>
    <property type="project" value="UniProtKB-KW"/>
</dbReference>
<dbReference type="InterPro" id="IPR036390">
    <property type="entry name" value="WH_DNA-bd_sf"/>
</dbReference>
<keyword evidence="1" id="KW-0805">Transcription regulation</keyword>
<dbReference type="InterPro" id="IPR001034">
    <property type="entry name" value="DeoR_HTH"/>
</dbReference>
<dbReference type="RefSeq" id="WP_245123299.1">
    <property type="nucleotide sequence ID" value="NZ_CP095061.1"/>
</dbReference>
<feature type="domain" description="HTH deoR-type" evidence="4">
    <location>
        <begin position="5"/>
        <end position="60"/>
    </location>
</feature>
<dbReference type="InterPro" id="IPR018356">
    <property type="entry name" value="Tscrpt_reg_HTH_DeoR_CS"/>
</dbReference>
<dbReference type="InterPro" id="IPR036388">
    <property type="entry name" value="WH-like_DNA-bd_sf"/>
</dbReference>
<dbReference type="PROSITE" id="PS51000">
    <property type="entry name" value="HTH_DEOR_2"/>
    <property type="match status" value="1"/>
</dbReference>
<dbReference type="PRINTS" id="PR00037">
    <property type="entry name" value="HTHLACR"/>
</dbReference>
<dbReference type="PANTHER" id="PTHR30363:SF44">
    <property type="entry name" value="AGA OPERON TRANSCRIPTIONAL REPRESSOR-RELATED"/>
    <property type="match status" value="1"/>
</dbReference>
<reference evidence="5" key="1">
    <citation type="submission" date="2022-04" db="EMBL/GenBank/DDBJ databases">
        <title>Hymenobacter sp. isolated from the air.</title>
        <authorList>
            <person name="Won M."/>
            <person name="Lee C.-M."/>
            <person name="Woen H.-Y."/>
            <person name="Kwon S.-W."/>
        </authorList>
    </citation>
    <scope>NUCLEOTIDE SEQUENCE</scope>
    <source>
        <strain evidence="5">5420S-77</strain>
    </source>
</reference>
<keyword evidence="6" id="KW-1185">Reference proteome</keyword>
<dbReference type="InterPro" id="IPR050313">
    <property type="entry name" value="Carb_Metab_HTH_regulators"/>
</dbReference>
<protein>
    <submittedName>
        <fullName evidence="5">DeoR/GlpR family DNA-binding transcription regulator</fullName>
    </submittedName>
</protein>
<name>A0ABY4G9X2_9BACT</name>
<dbReference type="Gene3D" id="3.40.50.1360">
    <property type="match status" value="1"/>
</dbReference>
<dbReference type="PROSITE" id="PS00894">
    <property type="entry name" value="HTH_DEOR_1"/>
    <property type="match status" value="1"/>
</dbReference>
<evidence type="ECO:0000256" key="1">
    <source>
        <dbReference type="ARBA" id="ARBA00023015"/>
    </source>
</evidence>
<evidence type="ECO:0000259" key="4">
    <source>
        <dbReference type="PROSITE" id="PS51000"/>
    </source>
</evidence>
<organism evidence="5 6">
    <name type="scientific">Hymenobacter volaticus</name>
    <dbReference type="NCBI Taxonomy" id="2932254"/>
    <lineage>
        <taxon>Bacteria</taxon>
        <taxon>Pseudomonadati</taxon>
        <taxon>Bacteroidota</taxon>
        <taxon>Cytophagia</taxon>
        <taxon>Cytophagales</taxon>
        <taxon>Hymenobacteraceae</taxon>
        <taxon>Hymenobacter</taxon>
    </lineage>
</organism>
<dbReference type="Gene3D" id="1.10.10.10">
    <property type="entry name" value="Winged helix-like DNA-binding domain superfamily/Winged helix DNA-binding domain"/>
    <property type="match status" value="1"/>
</dbReference>
<dbReference type="SUPFAM" id="SSF100950">
    <property type="entry name" value="NagB/RpiA/CoA transferase-like"/>
    <property type="match status" value="1"/>
</dbReference>
<gene>
    <name evidence="5" type="ORF">MUN86_06760</name>
</gene>
<keyword evidence="3" id="KW-0804">Transcription</keyword>